<name>A0A9D6LPT8_9BACT</name>
<dbReference type="EMBL" id="JACQCQ010000009">
    <property type="protein sequence ID" value="MBI3627523.1"/>
    <property type="molecule type" value="Genomic_DNA"/>
</dbReference>
<evidence type="ECO:0000313" key="3">
    <source>
        <dbReference type="Proteomes" id="UP000808388"/>
    </source>
</evidence>
<dbReference type="Proteomes" id="UP000808388">
    <property type="component" value="Unassembled WGS sequence"/>
</dbReference>
<proteinExistence type="predicted"/>
<gene>
    <name evidence="2" type="ORF">HY220_02110</name>
</gene>
<evidence type="ECO:0008006" key="4">
    <source>
        <dbReference type="Google" id="ProtNLM"/>
    </source>
</evidence>
<evidence type="ECO:0000313" key="2">
    <source>
        <dbReference type="EMBL" id="MBI3627523.1"/>
    </source>
</evidence>
<sequence length="145" mass="14389">MKVLFVILVMLAMVAGSVPAAGQPTLPLFNPYPGVTQEKMDTDTKYCLNFATVQVTTQVPGQDNTGRDAAVGALGGAATGAAIGAIAGGGKGAGKGAAIGGLAGLIFGGLSGASQAQSSQTQTTPMLDGNRYAACMNQLGYPRVP</sequence>
<feature type="signal peptide" evidence="1">
    <location>
        <begin position="1"/>
        <end position="20"/>
    </location>
</feature>
<feature type="chain" id="PRO_5038385005" description="Glycine-zipper-containing OmpA-like membrane domain-containing protein" evidence="1">
    <location>
        <begin position="21"/>
        <end position="145"/>
    </location>
</feature>
<protein>
    <recommendedName>
        <fullName evidence="4">Glycine-zipper-containing OmpA-like membrane domain-containing protein</fullName>
    </recommendedName>
</protein>
<accession>A0A9D6LPT8</accession>
<reference evidence="2" key="1">
    <citation type="submission" date="2020-07" db="EMBL/GenBank/DDBJ databases">
        <title>Huge and variable diversity of episymbiotic CPR bacteria and DPANN archaea in groundwater ecosystems.</title>
        <authorList>
            <person name="He C.Y."/>
            <person name="Keren R."/>
            <person name="Whittaker M."/>
            <person name="Farag I.F."/>
            <person name="Doudna J."/>
            <person name="Cate J.H.D."/>
            <person name="Banfield J.F."/>
        </authorList>
    </citation>
    <scope>NUCLEOTIDE SEQUENCE</scope>
    <source>
        <strain evidence="2">NC_groundwater_972_Pr1_S-0.2um_49_27</strain>
    </source>
</reference>
<organism evidence="2 3">
    <name type="scientific">Candidatus Sungiibacteriota bacterium</name>
    <dbReference type="NCBI Taxonomy" id="2750080"/>
    <lineage>
        <taxon>Bacteria</taxon>
        <taxon>Candidatus Sungiibacteriota</taxon>
    </lineage>
</organism>
<evidence type="ECO:0000256" key="1">
    <source>
        <dbReference type="SAM" id="SignalP"/>
    </source>
</evidence>
<keyword evidence="1" id="KW-0732">Signal</keyword>
<comment type="caution">
    <text evidence="2">The sequence shown here is derived from an EMBL/GenBank/DDBJ whole genome shotgun (WGS) entry which is preliminary data.</text>
</comment>
<dbReference type="AlphaFoldDB" id="A0A9D6LPT8"/>